<dbReference type="CDD" id="cd14852">
    <property type="entry name" value="LD-carboxypeptidase"/>
    <property type="match status" value="1"/>
</dbReference>
<evidence type="ECO:0000256" key="2">
    <source>
        <dbReference type="SAM" id="SignalP"/>
    </source>
</evidence>
<keyword evidence="4" id="KW-0645">Protease</keyword>
<comment type="caution">
    <text evidence="4">The sequence shown here is derived from an EMBL/GenBank/DDBJ whole genome shotgun (WGS) entry which is preliminary data.</text>
</comment>
<gene>
    <name evidence="4" type="ORF">D3Z33_04270</name>
</gene>
<keyword evidence="5" id="KW-1185">Reference proteome</keyword>
<sequence>MKKIITLLLTLILSIAIIGCENTEDNDKTEIQQQNDNKKDNKNNEQTQENEKEESYLEKTITTNASGEQVVTNPNDILVLTNKNRNLPKDYEPEDLVDPDIPFVFKDSPVRFMRQIAAENLEELFKAGSKSGFKFYGRSGYRSYDIQTSLFNQYVEANGIEEANKFSAKPGQSEHQTGLAMDVTSEVVNNQLTESFGETADGKWLASNAHKFGFIIRFPKGKEDITGYQYEPWHLRYVGKDVSKEIYDLNITLEEYFKDYFSK</sequence>
<dbReference type="PROSITE" id="PS51257">
    <property type="entry name" value="PROKAR_LIPOPROTEIN"/>
    <property type="match status" value="1"/>
</dbReference>
<dbReference type="EMBL" id="QXXA01000005">
    <property type="protein sequence ID" value="NBI06075.1"/>
    <property type="molecule type" value="Genomic_DNA"/>
</dbReference>
<dbReference type="Gene3D" id="3.30.1380.10">
    <property type="match status" value="1"/>
</dbReference>
<evidence type="ECO:0000313" key="4">
    <source>
        <dbReference type="EMBL" id="NBI06075.1"/>
    </source>
</evidence>
<dbReference type="InterPro" id="IPR003709">
    <property type="entry name" value="VanY-like_core_dom"/>
</dbReference>
<protein>
    <submittedName>
        <fullName evidence="4">D-alanyl-D-alanine carboxypeptidase family protein</fullName>
    </submittedName>
</protein>
<evidence type="ECO:0000259" key="3">
    <source>
        <dbReference type="Pfam" id="PF02557"/>
    </source>
</evidence>
<name>A0A845QU70_9CLOT</name>
<proteinExistence type="predicted"/>
<keyword evidence="4" id="KW-0121">Carboxypeptidase</keyword>
<feature type="signal peptide" evidence="2">
    <location>
        <begin position="1"/>
        <end position="18"/>
    </location>
</feature>
<feature type="region of interest" description="Disordered" evidence="1">
    <location>
        <begin position="28"/>
        <end position="56"/>
    </location>
</feature>
<feature type="chain" id="PRO_5039311846" evidence="2">
    <location>
        <begin position="19"/>
        <end position="263"/>
    </location>
</feature>
<dbReference type="OrthoDB" id="9792074at2"/>
<dbReference type="RefSeq" id="WP_160196570.1">
    <property type="nucleotide sequence ID" value="NZ_QXXA01000005.1"/>
</dbReference>
<dbReference type="PANTHER" id="PTHR34385:SF1">
    <property type="entry name" value="PEPTIDOGLYCAN L-ALANYL-D-GLUTAMATE ENDOPEPTIDASE CWLK"/>
    <property type="match status" value="1"/>
</dbReference>
<dbReference type="Proteomes" id="UP000467132">
    <property type="component" value="Unassembled WGS sequence"/>
</dbReference>
<accession>A0A845QU70</accession>
<dbReference type="GO" id="GO:0004180">
    <property type="term" value="F:carboxypeptidase activity"/>
    <property type="evidence" value="ECO:0007669"/>
    <property type="project" value="UniProtKB-KW"/>
</dbReference>
<dbReference type="Pfam" id="PF02557">
    <property type="entry name" value="VanY"/>
    <property type="match status" value="1"/>
</dbReference>
<evidence type="ECO:0000313" key="5">
    <source>
        <dbReference type="Proteomes" id="UP000467132"/>
    </source>
</evidence>
<dbReference type="GO" id="GO:0006508">
    <property type="term" value="P:proteolysis"/>
    <property type="evidence" value="ECO:0007669"/>
    <property type="project" value="InterPro"/>
</dbReference>
<dbReference type="SUPFAM" id="SSF55166">
    <property type="entry name" value="Hedgehog/DD-peptidase"/>
    <property type="match status" value="1"/>
</dbReference>
<evidence type="ECO:0000256" key="1">
    <source>
        <dbReference type="SAM" id="MobiDB-lite"/>
    </source>
</evidence>
<keyword evidence="2" id="KW-0732">Signal</keyword>
<organism evidence="4 5">
    <name type="scientific">Senegalia massiliensis</name>
    <dbReference type="NCBI Taxonomy" id="1720316"/>
    <lineage>
        <taxon>Bacteria</taxon>
        <taxon>Bacillati</taxon>
        <taxon>Bacillota</taxon>
        <taxon>Clostridia</taxon>
        <taxon>Eubacteriales</taxon>
        <taxon>Clostridiaceae</taxon>
        <taxon>Senegalia</taxon>
    </lineage>
</organism>
<keyword evidence="4" id="KW-0378">Hydrolase</keyword>
<reference evidence="4 5" key="1">
    <citation type="submission" date="2018-08" db="EMBL/GenBank/DDBJ databases">
        <title>Murine metabolic-syndrome-specific gut microbial biobank.</title>
        <authorList>
            <person name="Liu C."/>
        </authorList>
    </citation>
    <scope>NUCLEOTIDE SEQUENCE [LARGE SCALE GENOMIC DNA]</scope>
    <source>
        <strain evidence="4 5">583</strain>
    </source>
</reference>
<dbReference type="AlphaFoldDB" id="A0A845QU70"/>
<dbReference type="InterPro" id="IPR058193">
    <property type="entry name" value="VanY/YodJ_core_dom"/>
</dbReference>
<dbReference type="InterPro" id="IPR009045">
    <property type="entry name" value="Zn_M74/Hedgehog-like"/>
</dbReference>
<dbReference type="InterPro" id="IPR052179">
    <property type="entry name" value="DD-CPase-like"/>
</dbReference>
<dbReference type="PANTHER" id="PTHR34385">
    <property type="entry name" value="D-ALANYL-D-ALANINE CARBOXYPEPTIDASE"/>
    <property type="match status" value="1"/>
</dbReference>
<feature type="domain" description="D-alanyl-D-alanine carboxypeptidase-like core" evidence="3">
    <location>
        <begin position="112"/>
        <end position="240"/>
    </location>
</feature>